<evidence type="ECO:0000313" key="2">
    <source>
        <dbReference type="Proteomes" id="UP000268014"/>
    </source>
</evidence>
<organism evidence="3">
    <name type="scientific">Haemonchus placei</name>
    <name type="common">Barber's pole worm</name>
    <dbReference type="NCBI Taxonomy" id="6290"/>
    <lineage>
        <taxon>Eukaryota</taxon>
        <taxon>Metazoa</taxon>
        <taxon>Ecdysozoa</taxon>
        <taxon>Nematoda</taxon>
        <taxon>Chromadorea</taxon>
        <taxon>Rhabditida</taxon>
        <taxon>Rhabditina</taxon>
        <taxon>Rhabditomorpha</taxon>
        <taxon>Strongyloidea</taxon>
        <taxon>Trichostrongylidae</taxon>
        <taxon>Haemonchus</taxon>
    </lineage>
</organism>
<sequence>MKVEKEHRMIEQRWREQQGELFDEDFLIQLINKESVKDEEQETNKNSQVDYQQKRSIHYIYRDLEDLEHVHVYSLLVE</sequence>
<dbReference type="EMBL" id="UZAF01000201">
    <property type="protein sequence ID" value="VDO05072.1"/>
    <property type="molecule type" value="Genomic_DNA"/>
</dbReference>
<dbReference type="WBParaSite" id="HPLM_0000032201-mRNA-1">
    <property type="protein sequence ID" value="HPLM_0000032201-mRNA-1"/>
    <property type="gene ID" value="HPLM_0000032201"/>
</dbReference>
<evidence type="ECO:0000313" key="1">
    <source>
        <dbReference type="EMBL" id="VDO05072.1"/>
    </source>
</evidence>
<evidence type="ECO:0000313" key="3">
    <source>
        <dbReference type="WBParaSite" id="HPLM_0000032201-mRNA-1"/>
    </source>
</evidence>
<keyword evidence="2" id="KW-1185">Reference proteome</keyword>
<dbReference type="AlphaFoldDB" id="A0A0N4VSQ5"/>
<name>A0A0N4VSQ5_HAEPC</name>
<dbReference type="Proteomes" id="UP000268014">
    <property type="component" value="Unassembled WGS sequence"/>
</dbReference>
<dbReference type="OrthoDB" id="10414260at2759"/>
<proteinExistence type="predicted"/>
<gene>
    <name evidence="1" type="ORF">HPLM_LOCUS323</name>
</gene>
<accession>A0A0N4VSQ5</accession>
<reference evidence="1 2" key="2">
    <citation type="submission" date="2018-11" db="EMBL/GenBank/DDBJ databases">
        <authorList>
            <consortium name="Pathogen Informatics"/>
        </authorList>
    </citation>
    <scope>NUCLEOTIDE SEQUENCE [LARGE SCALE GENOMIC DNA]</scope>
    <source>
        <strain evidence="1 2">MHpl1</strain>
    </source>
</reference>
<dbReference type="OMA" id="STIPWIT"/>
<protein>
    <submittedName>
        <fullName evidence="1 3">Uncharacterized protein</fullName>
    </submittedName>
</protein>
<reference evidence="3" key="1">
    <citation type="submission" date="2017-02" db="UniProtKB">
        <authorList>
            <consortium name="WormBaseParasite"/>
        </authorList>
    </citation>
    <scope>IDENTIFICATION</scope>
</reference>